<proteinExistence type="predicted"/>
<feature type="signal peptide" evidence="1">
    <location>
        <begin position="1"/>
        <end position="17"/>
    </location>
</feature>
<keyword evidence="1" id="KW-0732">Signal</keyword>
<gene>
    <name evidence="2" type="ORF">N7482_006379</name>
</gene>
<dbReference type="AlphaFoldDB" id="A0A9W9HX70"/>
<reference evidence="2" key="2">
    <citation type="journal article" date="2023" name="IMA Fungus">
        <title>Comparative genomic study of the Penicillium genus elucidates a diverse pangenome and 15 lateral gene transfer events.</title>
        <authorList>
            <person name="Petersen C."/>
            <person name="Sorensen T."/>
            <person name="Nielsen M.R."/>
            <person name="Sondergaard T.E."/>
            <person name="Sorensen J.L."/>
            <person name="Fitzpatrick D.A."/>
            <person name="Frisvad J.C."/>
            <person name="Nielsen K.L."/>
        </authorList>
    </citation>
    <scope>NUCLEOTIDE SEQUENCE</scope>
    <source>
        <strain evidence="2">IBT 26290</strain>
    </source>
</reference>
<sequence>MKFIVALCSVFAATISASPLEARSQSVTVALSNDQSGAYSGVSFSADGTDKTIPSLYGGTSVGSGGHVKASSIQLTAFPQTISCILRNNGATLTTLTAQHTFADLDGNPNAAIPVDLSGAVINCHA</sequence>
<dbReference type="Proteomes" id="UP001149163">
    <property type="component" value="Unassembled WGS sequence"/>
</dbReference>
<protein>
    <submittedName>
        <fullName evidence="2">Uncharacterized protein</fullName>
    </submittedName>
</protein>
<name>A0A9W9HX70_9EURO</name>
<reference evidence="2" key="1">
    <citation type="submission" date="2022-11" db="EMBL/GenBank/DDBJ databases">
        <authorList>
            <person name="Petersen C."/>
        </authorList>
    </citation>
    <scope>NUCLEOTIDE SEQUENCE</scope>
    <source>
        <strain evidence="2">IBT 26290</strain>
    </source>
</reference>
<keyword evidence="3" id="KW-1185">Reference proteome</keyword>
<evidence type="ECO:0000313" key="2">
    <source>
        <dbReference type="EMBL" id="KAJ5159375.1"/>
    </source>
</evidence>
<evidence type="ECO:0000256" key="1">
    <source>
        <dbReference type="SAM" id="SignalP"/>
    </source>
</evidence>
<dbReference type="EMBL" id="JAPQKN010000004">
    <property type="protein sequence ID" value="KAJ5159375.1"/>
    <property type="molecule type" value="Genomic_DNA"/>
</dbReference>
<feature type="chain" id="PRO_5040800215" evidence="1">
    <location>
        <begin position="18"/>
        <end position="126"/>
    </location>
</feature>
<accession>A0A9W9HX70</accession>
<dbReference type="RefSeq" id="XP_056540933.1">
    <property type="nucleotide sequence ID" value="XM_056688504.1"/>
</dbReference>
<organism evidence="2 3">
    <name type="scientific">Penicillium canariense</name>
    <dbReference type="NCBI Taxonomy" id="189055"/>
    <lineage>
        <taxon>Eukaryota</taxon>
        <taxon>Fungi</taxon>
        <taxon>Dikarya</taxon>
        <taxon>Ascomycota</taxon>
        <taxon>Pezizomycotina</taxon>
        <taxon>Eurotiomycetes</taxon>
        <taxon>Eurotiomycetidae</taxon>
        <taxon>Eurotiales</taxon>
        <taxon>Aspergillaceae</taxon>
        <taxon>Penicillium</taxon>
    </lineage>
</organism>
<evidence type="ECO:0000313" key="3">
    <source>
        <dbReference type="Proteomes" id="UP001149163"/>
    </source>
</evidence>
<dbReference type="OrthoDB" id="3497702at2759"/>
<comment type="caution">
    <text evidence="2">The sequence shown here is derived from an EMBL/GenBank/DDBJ whole genome shotgun (WGS) entry which is preliminary data.</text>
</comment>
<dbReference type="GeneID" id="81427680"/>